<gene>
    <name evidence="8" type="ORF">QUV96_07910</name>
</gene>
<feature type="transmembrane region" description="Helical" evidence="7">
    <location>
        <begin position="118"/>
        <end position="138"/>
    </location>
</feature>
<evidence type="ECO:0000256" key="7">
    <source>
        <dbReference type="SAM" id="Phobius"/>
    </source>
</evidence>
<dbReference type="CDD" id="cd13127">
    <property type="entry name" value="MATE_tuaB_like"/>
    <property type="match status" value="1"/>
</dbReference>
<feature type="transmembrane region" description="Helical" evidence="7">
    <location>
        <begin position="366"/>
        <end position="399"/>
    </location>
</feature>
<feature type="transmembrane region" description="Helical" evidence="7">
    <location>
        <begin position="290"/>
        <end position="307"/>
    </location>
</feature>
<evidence type="ECO:0000256" key="4">
    <source>
        <dbReference type="ARBA" id="ARBA00022692"/>
    </source>
</evidence>
<feature type="transmembrane region" description="Helical" evidence="7">
    <location>
        <begin position="419"/>
        <end position="436"/>
    </location>
</feature>
<evidence type="ECO:0000256" key="6">
    <source>
        <dbReference type="ARBA" id="ARBA00023136"/>
    </source>
</evidence>
<comment type="subcellular location">
    <subcellularLocation>
        <location evidence="1">Cell membrane</location>
        <topology evidence="1">Multi-pass membrane protein</topology>
    </subcellularLocation>
</comment>
<evidence type="ECO:0000313" key="9">
    <source>
        <dbReference type="Proteomes" id="UP001529340"/>
    </source>
</evidence>
<dbReference type="EMBL" id="JAUDCG010000033">
    <property type="protein sequence ID" value="MDM8157560.1"/>
    <property type="molecule type" value="Genomic_DNA"/>
</dbReference>
<feature type="transmembrane region" description="Helical" evidence="7">
    <location>
        <begin position="44"/>
        <end position="61"/>
    </location>
</feature>
<evidence type="ECO:0000256" key="3">
    <source>
        <dbReference type="ARBA" id="ARBA00022475"/>
    </source>
</evidence>
<keyword evidence="3" id="KW-1003">Cell membrane</keyword>
<keyword evidence="4 7" id="KW-0812">Transmembrane</keyword>
<dbReference type="InterPro" id="IPR050833">
    <property type="entry name" value="Poly_Biosynth_Transport"/>
</dbReference>
<feature type="transmembrane region" description="Helical" evidence="7">
    <location>
        <begin position="82"/>
        <end position="106"/>
    </location>
</feature>
<evidence type="ECO:0000256" key="2">
    <source>
        <dbReference type="ARBA" id="ARBA00007430"/>
    </source>
</evidence>
<dbReference type="PANTHER" id="PTHR30250:SF10">
    <property type="entry name" value="LIPOPOLYSACCHARIDE BIOSYNTHESIS PROTEIN WZXC"/>
    <property type="match status" value="1"/>
</dbReference>
<reference evidence="8" key="1">
    <citation type="submission" date="2023-06" db="EMBL/GenBank/DDBJ databases">
        <title>Identification and characterization of horizontal gene transfer across gut microbiota members of farm animals based on homology search.</title>
        <authorList>
            <person name="Schwarzerova J."/>
            <person name="Nykrynova M."/>
            <person name="Jureckova K."/>
            <person name="Cejkova D."/>
            <person name="Rychlik I."/>
        </authorList>
    </citation>
    <scope>NUCLEOTIDE SEQUENCE</scope>
    <source>
        <strain evidence="8">ET39</strain>
    </source>
</reference>
<dbReference type="Proteomes" id="UP001529340">
    <property type="component" value="Unassembled WGS sequence"/>
</dbReference>
<organism evidence="8 9">
    <name type="scientific">Amedibacillus dolichus</name>
    <dbReference type="NCBI Taxonomy" id="31971"/>
    <lineage>
        <taxon>Bacteria</taxon>
        <taxon>Bacillati</taxon>
        <taxon>Bacillota</taxon>
        <taxon>Erysipelotrichia</taxon>
        <taxon>Erysipelotrichales</taxon>
        <taxon>Erysipelotrichaceae</taxon>
        <taxon>Amedibacillus</taxon>
    </lineage>
</organism>
<feature type="transmembrane region" description="Helical" evidence="7">
    <location>
        <begin position="175"/>
        <end position="194"/>
    </location>
</feature>
<name>A0ABT7UDU2_9FIRM</name>
<feature type="transmembrane region" description="Helical" evidence="7">
    <location>
        <begin position="327"/>
        <end position="345"/>
    </location>
</feature>
<evidence type="ECO:0000256" key="1">
    <source>
        <dbReference type="ARBA" id="ARBA00004651"/>
    </source>
</evidence>
<feature type="transmembrane region" description="Helical" evidence="7">
    <location>
        <begin position="443"/>
        <end position="464"/>
    </location>
</feature>
<proteinExistence type="inferred from homology"/>
<sequence>METDALKIQTLKGMIWKFSERFGVSFIQFILQIILARLLSPSDYGMLSIMIIFTNLANVFIQNGFNTALIQKKDTSDNDYSSVFWLTFVFSLLIYAFLFLIAPIIANFYSMPNIIFPFRVLALMIIPGALNSIQIAIVSKKMDFKKIFTSNFLSIIVSGIIGVSLAFLGMGVWALVFQSLANVVVSTLAMWFTVKWRPQYTMDFHRVKELFSFGWKLLVSSLLETLYQDLSSLVIGRKYNSSTLGFYNRGKQFPQFITTAVNGTVQSVMLPAMSSIQDDKQRVKQIMRRSITLSSYLMFPIMAGLAIVSEPLVKILLTDKWVSCVPYIQIFCFVFAFYPVHTCNLQTINAIGRSDIFLKLEVIKKIIGIAALSISVFCFDSPMIIALSSALTTVISCFVNAFPNKKLINYSYLEQIKDILPNFVISILMIIPLYFLKEIISNSLVLLLAQLVMGIVLYILISILTKNKSFYYVFDTALDIIKKKTND</sequence>
<comment type="similarity">
    <text evidence="2">Belongs to the polysaccharide synthase family.</text>
</comment>
<keyword evidence="5 7" id="KW-1133">Transmembrane helix</keyword>
<feature type="transmembrane region" description="Helical" evidence="7">
    <location>
        <begin position="21"/>
        <end position="38"/>
    </location>
</feature>
<keyword evidence="6 7" id="KW-0472">Membrane</keyword>
<dbReference type="Pfam" id="PF13440">
    <property type="entry name" value="Polysacc_synt_3"/>
    <property type="match status" value="1"/>
</dbReference>
<comment type="caution">
    <text evidence="8">The sequence shown here is derived from an EMBL/GenBank/DDBJ whole genome shotgun (WGS) entry which is preliminary data.</text>
</comment>
<protein>
    <submittedName>
        <fullName evidence="8">Lipopolysaccharide biosynthesis protein</fullName>
    </submittedName>
</protein>
<keyword evidence="9" id="KW-1185">Reference proteome</keyword>
<dbReference type="PANTHER" id="PTHR30250">
    <property type="entry name" value="PST FAMILY PREDICTED COLANIC ACID TRANSPORTER"/>
    <property type="match status" value="1"/>
</dbReference>
<evidence type="ECO:0000256" key="5">
    <source>
        <dbReference type="ARBA" id="ARBA00022989"/>
    </source>
</evidence>
<evidence type="ECO:0000313" key="8">
    <source>
        <dbReference type="EMBL" id="MDM8157560.1"/>
    </source>
</evidence>
<accession>A0ABT7UDU2</accession>
<feature type="transmembrane region" description="Helical" evidence="7">
    <location>
        <begin position="150"/>
        <end position="169"/>
    </location>
</feature>
<reference evidence="8" key="2">
    <citation type="submission" date="2023-06" db="EMBL/GenBank/DDBJ databases">
        <authorList>
            <person name="Zeman M."/>
            <person name="Kubasova T."/>
            <person name="Jahodarova E."/>
            <person name="Nykrynova M."/>
            <person name="Rychlik I."/>
        </authorList>
    </citation>
    <scope>NUCLEOTIDE SEQUENCE</scope>
    <source>
        <strain evidence="8">ET39</strain>
    </source>
</reference>
<dbReference type="RefSeq" id="WP_289608006.1">
    <property type="nucleotide sequence ID" value="NZ_JAUDCG010000033.1"/>
</dbReference>